<name>A0A0B2VC12_TOXCA</name>
<dbReference type="FunFam" id="2.70.170.10:FF:000031">
    <property type="entry name" value="AcetylCholine Receptor"/>
    <property type="match status" value="1"/>
</dbReference>
<protein>
    <submittedName>
        <fullName evidence="14">Acetylcholine receptor subunit alpha-type des-2</fullName>
    </submittedName>
</protein>
<dbReference type="Pfam" id="PF02931">
    <property type="entry name" value="Neur_chan_LBD"/>
    <property type="match status" value="1"/>
</dbReference>
<keyword evidence="10 11" id="KW-0407">Ion channel</keyword>
<dbReference type="Gene3D" id="2.70.170.10">
    <property type="entry name" value="Neurotransmitter-gated ion-channel ligand-binding domain"/>
    <property type="match status" value="1"/>
</dbReference>
<dbReference type="CDD" id="cd19051">
    <property type="entry name" value="LGIC_TM_cation"/>
    <property type="match status" value="1"/>
</dbReference>
<dbReference type="SUPFAM" id="SSF90112">
    <property type="entry name" value="Neurotransmitter-gated ion-channel transmembrane pore"/>
    <property type="match status" value="1"/>
</dbReference>
<keyword evidence="15" id="KW-1185">Reference proteome</keyword>
<feature type="domain" description="Neurotransmitter-gated ion-channel ligand-binding" evidence="12">
    <location>
        <begin position="58"/>
        <end position="270"/>
    </location>
</feature>
<dbReference type="InterPro" id="IPR006202">
    <property type="entry name" value="Neur_chan_lig-bd"/>
</dbReference>
<dbReference type="Gene3D" id="1.20.58.390">
    <property type="entry name" value="Neurotransmitter-gated ion-channel transmembrane domain"/>
    <property type="match status" value="1"/>
</dbReference>
<dbReference type="InterPro" id="IPR006029">
    <property type="entry name" value="Neurotrans-gated_channel_TM"/>
</dbReference>
<feature type="domain" description="Neurotransmitter-gated ion-channel transmembrane" evidence="13">
    <location>
        <begin position="277"/>
        <end position="542"/>
    </location>
</feature>
<evidence type="ECO:0000256" key="1">
    <source>
        <dbReference type="ARBA" id="ARBA00004651"/>
    </source>
</evidence>
<dbReference type="OrthoDB" id="410315at2759"/>
<feature type="transmembrane region" description="Helical" evidence="11">
    <location>
        <begin position="271"/>
        <end position="294"/>
    </location>
</feature>
<evidence type="ECO:0000256" key="6">
    <source>
        <dbReference type="ARBA" id="ARBA00023065"/>
    </source>
</evidence>
<dbReference type="GO" id="GO:0005230">
    <property type="term" value="F:extracellular ligand-gated monoatomic ion channel activity"/>
    <property type="evidence" value="ECO:0007669"/>
    <property type="project" value="InterPro"/>
</dbReference>
<keyword evidence="3 11" id="KW-0812">Transmembrane</keyword>
<dbReference type="InterPro" id="IPR036734">
    <property type="entry name" value="Neur_chan_lig-bd_sf"/>
</dbReference>
<feature type="transmembrane region" description="Helical" evidence="11">
    <location>
        <begin position="530"/>
        <end position="554"/>
    </location>
</feature>
<dbReference type="STRING" id="6265.A0A0B2VC12"/>
<dbReference type="CDD" id="cd18997">
    <property type="entry name" value="LGIC_ECD_nAChR"/>
    <property type="match status" value="1"/>
</dbReference>
<gene>
    <name evidence="14" type="primary">des-2</name>
    <name evidence="14" type="ORF">Tcan_14619</name>
</gene>
<dbReference type="Proteomes" id="UP000031036">
    <property type="component" value="Unassembled WGS sequence"/>
</dbReference>
<organism evidence="14 15">
    <name type="scientific">Toxocara canis</name>
    <name type="common">Canine roundworm</name>
    <dbReference type="NCBI Taxonomy" id="6265"/>
    <lineage>
        <taxon>Eukaryota</taxon>
        <taxon>Metazoa</taxon>
        <taxon>Ecdysozoa</taxon>
        <taxon>Nematoda</taxon>
        <taxon>Chromadorea</taxon>
        <taxon>Rhabditida</taxon>
        <taxon>Spirurina</taxon>
        <taxon>Ascaridomorpha</taxon>
        <taxon>Ascaridoidea</taxon>
        <taxon>Toxocaridae</taxon>
        <taxon>Toxocara</taxon>
    </lineage>
</organism>
<keyword evidence="11" id="KW-0813">Transport</keyword>
<dbReference type="InterPro" id="IPR018000">
    <property type="entry name" value="Neurotransmitter_ion_chnl_CS"/>
</dbReference>
<evidence type="ECO:0000259" key="13">
    <source>
        <dbReference type="Pfam" id="PF02932"/>
    </source>
</evidence>
<keyword evidence="7 11" id="KW-0472">Membrane</keyword>
<dbReference type="InterPro" id="IPR036719">
    <property type="entry name" value="Neuro-gated_channel_TM_sf"/>
</dbReference>
<evidence type="ECO:0000256" key="5">
    <source>
        <dbReference type="ARBA" id="ARBA00022989"/>
    </source>
</evidence>
<accession>A0A0B2VC12</accession>
<evidence type="ECO:0000256" key="3">
    <source>
        <dbReference type="ARBA" id="ARBA00022692"/>
    </source>
</evidence>
<dbReference type="PROSITE" id="PS00236">
    <property type="entry name" value="NEUROTR_ION_CHANNEL"/>
    <property type="match status" value="1"/>
</dbReference>
<evidence type="ECO:0000256" key="8">
    <source>
        <dbReference type="ARBA" id="ARBA00023180"/>
    </source>
</evidence>
<proteinExistence type="inferred from homology"/>
<dbReference type="InterPro" id="IPR006201">
    <property type="entry name" value="Neur_channel"/>
</dbReference>
<dbReference type="EMBL" id="JPKZ01001604">
    <property type="protein sequence ID" value="KHN81051.1"/>
    <property type="molecule type" value="Genomic_DNA"/>
</dbReference>
<dbReference type="AlphaFoldDB" id="A0A0B2VC12"/>
<evidence type="ECO:0000256" key="10">
    <source>
        <dbReference type="ARBA" id="ARBA00023303"/>
    </source>
</evidence>
<dbReference type="GO" id="GO:0005886">
    <property type="term" value="C:plasma membrane"/>
    <property type="evidence" value="ECO:0007669"/>
    <property type="project" value="UniProtKB-SubCell"/>
</dbReference>
<evidence type="ECO:0000313" key="15">
    <source>
        <dbReference type="Proteomes" id="UP000031036"/>
    </source>
</evidence>
<keyword evidence="9" id="KW-1071">Ligand-gated ion channel</keyword>
<evidence type="ECO:0000256" key="11">
    <source>
        <dbReference type="RuleBase" id="RU000687"/>
    </source>
</evidence>
<dbReference type="PRINTS" id="PR00252">
    <property type="entry name" value="NRIONCHANNEL"/>
</dbReference>
<evidence type="ECO:0000256" key="9">
    <source>
        <dbReference type="ARBA" id="ARBA00023286"/>
    </source>
</evidence>
<keyword evidence="5 11" id="KW-1133">Transmembrane helix</keyword>
<feature type="transmembrane region" description="Helical" evidence="11">
    <location>
        <begin position="306"/>
        <end position="327"/>
    </location>
</feature>
<evidence type="ECO:0000259" key="12">
    <source>
        <dbReference type="Pfam" id="PF02931"/>
    </source>
</evidence>
<dbReference type="OMA" id="KEHMMEA"/>
<comment type="subcellular location">
    <subcellularLocation>
        <location evidence="1">Cell membrane</location>
        <topology evidence="1">Multi-pass membrane protein</topology>
    </subcellularLocation>
</comment>
<feature type="transmembrane region" description="Helical" evidence="11">
    <location>
        <begin position="339"/>
        <end position="361"/>
    </location>
</feature>
<evidence type="ECO:0000256" key="4">
    <source>
        <dbReference type="ARBA" id="ARBA00022729"/>
    </source>
</evidence>
<reference evidence="14 15" key="1">
    <citation type="submission" date="2014-11" db="EMBL/GenBank/DDBJ databases">
        <title>Genetic blueprint of the zoonotic pathogen Toxocara canis.</title>
        <authorList>
            <person name="Zhu X.-Q."/>
            <person name="Korhonen P.K."/>
            <person name="Cai H."/>
            <person name="Young N.D."/>
            <person name="Nejsum P."/>
            <person name="von Samson-Himmelstjerna G."/>
            <person name="Boag P.R."/>
            <person name="Tan P."/>
            <person name="Li Q."/>
            <person name="Min J."/>
            <person name="Yang Y."/>
            <person name="Wang X."/>
            <person name="Fang X."/>
            <person name="Hall R.S."/>
            <person name="Hofmann A."/>
            <person name="Sternberg P.W."/>
            <person name="Jex A.R."/>
            <person name="Gasser R.B."/>
        </authorList>
    </citation>
    <scope>NUCLEOTIDE SEQUENCE [LARGE SCALE GENOMIC DNA]</scope>
    <source>
        <strain evidence="14">PN_DK_2014</strain>
    </source>
</reference>
<evidence type="ECO:0000256" key="2">
    <source>
        <dbReference type="ARBA" id="ARBA00009237"/>
    </source>
</evidence>
<comment type="similarity">
    <text evidence="2">Belongs to the ligand-gated ion channel (TC 1.A.9) family. Acetylcholine receptor (TC 1.A.9.1) subfamily.</text>
</comment>
<keyword evidence="6 11" id="KW-0406">Ion transport</keyword>
<comment type="caution">
    <text evidence="14">The sequence shown here is derived from an EMBL/GenBank/DDBJ whole genome shotgun (WGS) entry which is preliminary data.</text>
</comment>
<keyword evidence="8" id="KW-0325">Glycoprotein</keyword>
<feature type="transmembrane region" description="Helical" evidence="11">
    <location>
        <begin position="29"/>
        <end position="49"/>
    </location>
</feature>
<dbReference type="GO" id="GO:0004888">
    <property type="term" value="F:transmembrane signaling receptor activity"/>
    <property type="evidence" value="ECO:0007669"/>
    <property type="project" value="InterPro"/>
</dbReference>
<keyword evidence="4" id="KW-0732">Signal</keyword>
<keyword evidence="14" id="KW-0675">Receptor</keyword>
<sequence length="557" mass="63787">MNVETTIAICNSQRSACISVMKSTRMCSLAIAVLIIPVFICGKLFVLMIQASRSTAPQTQLVRDLFKTYDKKVKPTVGPAEPVNVTFSMNLYQIVEINEPQQYVLISVWIIERWDDRMLWWDPLNYSGTIEVHLPCENVWLPDTTLYNSLVMKDEDSRRLQNVVIRTRPSEQVAHIEMLYPAIYKFSCKLNLEFFPFDIQVCTMVFSSWTFDKTGIDYFAYANSVGTSNYIENEGWHIIKTTMERIEREFECCPIPYSLLEIKLHLRRKPLFYVVNLVIPTSIITLIALVGFFTTSSASGIRDEKVSLGINTLLSMSILMLMVSGQMPTTSTSIPLIHWFYLGMIVIISVGTLASSIVINVHKRGQLGKRLTQPTISIIKCLSFLSMTTVPYHLQIHSKELGDILRTDRFTKSWKGAMRRRTNQPYVFSGVSLVSDKSTDLLIGSAFGNFMRTNEESQIVDVINGESEKNQDDTDAGTKLHSEIFNTRHIATKESTRRRRILFSGDSLRSERLTAIEYEWVATVVERCCFVIFLIFFLFILIGINMYGFIHWWINEG</sequence>
<dbReference type="InterPro" id="IPR038050">
    <property type="entry name" value="Neuro_actylchol_rec"/>
</dbReference>
<dbReference type="Pfam" id="PF02932">
    <property type="entry name" value="Neur_chan_memb"/>
    <property type="match status" value="1"/>
</dbReference>
<dbReference type="PANTHER" id="PTHR18945">
    <property type="entry name" value="NEUROTRANSMITTER GATED ION CHANNEL"/>
    <property type="match status" value="1"/>
</dbReference>
<evidence type="ECO:0000256" key="7">
    <source>
        <dbReference type="ARBA" id="ARBA00023136"/>
    </source>
</evidence>
<evidence type="ECO:0000313" key="14">
    <source>
        <dbReference type="EMBL" id="KHN81051.1"/>
    </source>
</evidence>
<dbReference type="SUPFAM" id="SSF63712">
    <property type="entry name" value="Nicotinic receptor ligand binding domain-like"/>
    <property type="match status" value="1"/>
</dbReference>